<dbReference type="InterPro" id="IPR011010">
    <property type="entry name" value="DNA_brk_join_enz"/>
</dbReference>
<keyword evidence="4" id="KW-0233">DNA recombination</keyword>
<protein>
    <recommendedName>
        <fullName evidence="10">Integrase</fullName>
    </recommendedName>
</protein>
<dbReference type="InterPro" id="IPR002104">
    <property type="entry name" value="Integrase_catalytic"/>
</dbReference>
<comment type="similarity">
    <text evidence="1">Belongs to the 'phage' integrase family.</text>
</comment>
<dbReference type="PROSITE" id="PS51898">
    <property type="entry name" value="TYR_RECOMBINASE"/>
    <property type="match status" value="1"/>
</dbReference>
<evidence type="ECO:0000259" key="7">
    <source>
        <dbReference type="PROSITE" id="PS51900"/>
    </source>
</evidence>
<dbReference type="PATRIC" id="fig|1331060.3.peg.1826"/>
<dbReference type="InterPro" id="IPR025166">
    <property type="entry name" value="Integrase_DNA_bind_dom"/>
</dbReference>
<feature type="domain" description="Core-binding (CB)" evidence="7">
    <location>
        <begin position="105"/>
        <end position="185"/>
    </location>
</feature>
<dbReference type="GO" id="GO:0003677">
    <property type="term" value="F:DNA binding"/>
    <property type="evidence" value="ECO:0007669"/>
    <property type="project" value="UniProtKB-UniRule"/>
</dbReference>
<keyword evidence="3 5" id="KW-0238">DNA-binding</keyword>
<keyword evidence="2" id="KW-0229">DNA integration</keyword>
<dbReference type="Gene3D" id="1.10.443.10">
    <property type="entry name" value="Intergrase catalytic core"/>
    <property type="match status" value="1"/>
</dbReference>
<dbReference type="InterPro" id="IPR010998">
    <property type="entry name" value="Integrase_recombinase_N"/>
</dbReference>
<dbReference type="CDD" id="cd00796">
    <property type="entry name" value="INT_Rci_Hp1_C"/>
    <property type="match status" value="1"/>
</dbReference>
<evidence type="ECO:0000256" key="1">
    <source>
        <dbReference type="ARBA" id="ARBA00008857"/>
    </source>
</evidence>
<dbReference type="InterPro" id="IPR044068">
    <property type="entry name" value="CB"/>
</dbReference>
<keyword evidence="9" id="KW-1185">Reference proteome</keyword>
<dbReference type="EMBL" id="ATDP01000081">
    <property type="protein sequence ID" value="EQB15959.1"/>
    <property type="molecule type" value="Genomic_DNA"/>
</dbReference>
<dbReference type="InterPro" id="IPR038488">
    <property type="entry name" value="Integrase_DNA-bd_sf"/>
</dbReference>
<organism evidence="8 9">
    <name type="scientific">Sphingobium lactosutens DS20</name>
    <dbReference type="NCBI Taxonomy" id="1331060"/>
    <lineage>
        <taxon>Bacteria</taxon>
        <taxon>Pseudomonadati</taxon>
        <taxon>Pseudomonadota</taxon>
        <taxon>Alphaproteobacteria</taxon>
        <taxon>Sphingomonadales</taxon>
        <taxon>Sphingomonadaceae</taxon>
        <taxon>Sphingobium</taxon>
    </lineage>
</organism>
<dbReference type="InterPro" id="IPR004107">
    <property type="entry name" value="Integrase_SAM-like_N"/>
</dbReference>
<dbReference type="Gene3D" id="3.30.160.390">
    <property type="entry name" value="Integrase, DNA-binding domain"/>
    <property type="match status" value="1"/>
</dbReference>
<reference evidence="8 9" key="1">
    <citation type="journal article" date="2013" name="Genome Announc.">
        <title>Draft Genome Sequence of Sphingobium lactosutens Strain DS20T, Isolated from a Hexachlorocyclohexane Dumpsite.</title>
        <authorList>
            <person name="Kumar R."/>
            <person name="Dwivedi V."/>
            <person name="Negi V."/>
            <person name="Khurana J.P."/>
            <person name="Lal R."/>
        </authorList>
    </citation>
    <scope>NUCLEOTIDE SEQUENCE [LARGE SCALE GENOMIC DNA]</scope>
    <source>
        <strain evidence="8 9">DS20</strain>
    </source>
</reference>
<evidence type="ECO:0000313" key="8">
    <source>
        <dbReference type="EMBL" id="EQB15959.1"/>
    </source>
</evidence>
<feature type="domain" description="Tyr recombinase" evidence="6">
    <location>
        <begin position="206"/>
        <end position="386"/>
    </location>
</feature>
<evidence type="ECO:0008006" key="10">
    <source>
        <dbReference type="Google" id="ProtNLM"/>
    </source>
</evidence>
<evidence type="ECO:0000256" key="2">
    <source>
        <dbReference type="ARBA" id="ARBA00022908"/>
    </source>
</evidence>
<dbReference type="Gene3D" id="1.10.150.130">
    <property type="match status" value="1"/>
</dbReference>
<dbReference type="Pfam" id="PF00589">
    <property type="entry name" value="Phage_integrase"/>
    <property type="match status" value="1"/>
</dbReference>
<evidence type="ECO:0000313" key="9">
    <source>
        <dbReference type="Proteomes" id="UP000015531"/>
    </source>
</evidence>
<dbReference type="PROSITE" id="PS51900">
    <property type="entry name" value="CB"/>
    <property type="match status" value="1"/>
</dbReference>
<dbReference type="PANTHER" id="PTHR30629:SF2">
    <property type="entry name" value="PROPHAGE INTEGRASE INTS-RELATED"/>
    <property type="match status" value="1"/>
</dbReference>
<comment type="caution">
    <text evidence="8">The sequence shown here is derived from an EMBL/GenBank/DDBJ whole genome shotgun (WGS) entry which is preliminary data.</text>
</comment>
<evidence type="ECO:0000256" key="5">
    <source>
        <dbReference type="PROSITE-ProRule" id="PRU01248"/>
    </source>
</evidence>
<dbReference type="Pfam" id="PF14659">
    <property type="entry name" value="Phage_int_SAM_3"/>
    <property type="match status" value="1"/>
</dbReference>
<dbReference type="AlphaFoldDB" id="T0J1Z0"/>
<dbReference type="InterPro" id="IPR013762">
    <property type="entry name" value="Integrase-like_cat_sf"/>
</dbReference>
<dbReference type="Pfam" id="PF13356">
    <property type="entry name" value="Arm-DNA-bind_3"/>
    <property type="match status" value="1"/>
</dbReference>
<accession>T0J1Z0</accession>
<sequence length="430" mass="48226">MGSPETEMPTLKFTKTAIESARPEKSDYELRDTVVPGFLCKVTPSGRKVFMLSYRTVGGNRRKPAIGQFGELTVEQARSLAQDWQALVRAGGDPSLDKTRARANPTIREFCEQFIEQHSIPHNKPGTVRRNRQNIKNHIIPVLGKIKVADLTRPDVSALMMQLAHTPGAANTTLACLKKMFNCAELWGYRADGTNPCRLIPRYPERKRTRLIKNRELESLFAYLDRADAEGLEHPSFTFGIRLQFAFAARMSEIISMQWEWIDFHERRVVWPDSKTGGISKPLTEEAITLLARVPRREGSRFVCPAIHTHDRHLSHHSYWCAWKRIIEAAGLAHVGTHGIRHRAATDIANSGVPLRVGMALTAHKTVTTFMRYVHIEDDQVRLAAEKVSKRRAAIIKGNNTAKTPTIDEDAVIAGGMLDASAQTEVGFHG</sequence>
<dbReference type="InterPro" id="IPR050808">
    <property type="entry name" value="Phage_Integrase"/>
</dbReference>
<evidence type="ECO:0000256" key="3">
    <source>
        <dbReference type="ARBA" id="ARBA00023125"/>
    </source>
</evidence>
<name>T0J1Z0_9SPHN</name>
<dbReference type="GO" id="GO:0015074">
    <property type="term" value="P:DNA integration"/>
    <property type="evidence" value="ECO:0007669"/>
    <property type="project" value="UniProtKB-KW"/>
</dbReference>
<dbReference type="Proteomes" id="UP000015531">
    <property type="component" value="Unassembled WGS sequence"/>
</dbReference>
<dbReference type="PANTHER" id="PTHR30629">
    <property type="entry name" value="PROPHAGE INTEGRASE"/>
    <property type="match status" value="1"/>
</dbReference>
<evidence type="ECO:0000256" key="4">
    <source>
        <dbReference type="ARBA" id="ARBA00023172"/>
    </source>
</evidence>
<dbReference type="SUPFAM" id="SSF56349">
    <property type="entry name" value="DNA breaking-rejoining enzymes"/>
    <property type="match status" value="1"/>
</dbReference>
<dbReference type="GO" id="GO:0006310">
    <property type="term" value="P:DNA recombination"/>
    <property type="evidence" value="ECO:0007669"/>
    <property type="project" value="UniProtKB-KW"/>
</dbReference>
<proteinExistence type="inferred from homology"/>
<dbReference type="eggNOG" id="COG0582">
    <property type="taxonomic scope" value="Bacteria"/>
</dbReference>
<evidence type="ECO:0000259" key="6">
    <source>
        <dbReference type="PROSITE" id="PS51898"/>
    </source>
</evidence>
<gene>
    <name evidence="8" type="ORF">RLDS_09590</name>
</gene>